<dbReference type="EMBL" id="JAFMPM010000006">
    <property type="protein sequence ID" value="MBO0612814.1"/>
    <property type="molecule type" value="Genomic_DNA"/>
</dbReference>
<gene>
    <name evidence="2" type="ORF">J1836_005105</name>
    <name evidence="1" type="ORF">J1836_07725</name>
</gene>
<accession>A0A8B0SNX2</accession>
<evidence type="ECO:0000313" key="2">
    <source>
        <dbReference type="EMBL" id="QTX11728.1"/>
    </source>
</evidence>
<reference evidence="1 3" key="1">
    <citation type="submission" date="2021-03" db="EMBL/GenBank/DDBJ databases">
        <title>Draft genome and methylome analysis of Thiotrix fructosivoruns ATCC 49748.</title>
        <authorList>
            <person name="Fomenkov A."/>
            <person name="Grabovich M.Y."/>
            <person name="Roberts R.J."/>
        </authorList>
    </citation>
    <scope>NUCLEOTIDE SEQUENCE [LARGE SCALE GENOMIC DNA]</scope>
    <source>
        <strain evidence="1 3">ATCC 49748</strain>
    </source>
</reference>
<name>A0A8B0SNX2_9GAMM</name>
<keyword evidence="3" id="KW-1185">Reference proteome</keyword>
<dbReference type="EMBL" id="CP072748">
    <property type="protein sequence ID" value="QTX11728.1"/>
    <property type="molecule type" value="Genomic_DNA"/>
</dbReference>
<dbReference type="AlphaFoldDB" id="A0A8B0SNX2"/>
<organism evidence="2">
    <name type="scientific">Thiothrix fructosivorans</name>
    <dbReference type="NCBI Taxonomy" id="111770"/>
    <lineage>
        <taxon>Bacteria</taxon>
        <taxon>Pseudomonadati</taxon>
        <taxon>Pseudomonadota</taxon>
        <taxon>Gammaproteobacteria</taxon>
        <taxon>Thiotrichales</taxon>
        <taxon>Thiotrichaceae</taxon>
        <taxon>Thiothrix</taxon>
    </lineage>
</organism>
<evidence type="ECO:0000313" key="1">
    <source>
        <dbReference type="EMBL" id="MBO0612814.1"/>
    </source>
</evidence>
<evidence type="ECO:0000313" key="3">
    <source>
        <dbReference type="Proteomes" id="UP000664466"/>
    </source>
</evidence>
<dbReference type="RefSeq" id="WP_207250491.1">
    <property type="nucleotide sequence ID" value="NZ_JAFMPM010000006.1"/>
</dbReference>
<reference evidence="2" key="2">
    <citation type="submission" date="2021-04" db="EMBL/GenBank/DDBJ databases">
        <title>Complete Genome and methylome analysis of Thiothrix fructosivorans ATCC 49748.</title>
        <authorList>
            <person name="Fomenkov A."/>
            <person name="Sun L."/>
            <person name="Vincze T."/>
            <person name="Grabovich M.Y."/>
            <person name="Roberts R.J."/>
        </authorList>
    </citation>
    <scope>NUCLEOTIDE SEQUENCE</scope>
    <source>
        <strain evidence="2">ATCC 49748</strain>
    </source>
</reference>
<proteinExistence type="predicted"/>
<dbReference type="Proteomes" id="UP000664466">
    <property type="component" value="Unassembled WGS sequence"/>
</dbReference>
<protein>
    <submittedName>
        <fullName evidence="2">Uncharacterized protein</fullName>
    </submittedName>
</protein>
<sequence>MAAPAQIQIRYIQEEDRILMRMNTVAEEEFRFWLTRRFLTRLWPVLQEALMSSPSVKQHSDYNSRQAIMAFEHERAQSKAAFNHPFRESDHLPLGNDPLLVVKAGFKHQDKGALKLALKDNADKGIELTLTNDLLHLLCKLLDDAAQQSEWKMTALLPSIHEMQTPVAAHQLN</sequence>